<dbReference type="EMBL" id="JAZDDF010000015">
    <property type="protein sequence ID" value="MEE1974232.1"/>
    <property type="molecule type" value="Genomic_DNA"/>
</dbReference>
<dbReference type="Proteomes" id="UP000323188">
    <property type="component" value="Unassembled WGS sequence"/>
</dbReference>
<evidence type="ECO:0000313" key="3">
    <source>
        <dbReference type="Proteomes" id="UP000323188"/>
    </source>
</evidence>
<organism evidence="1 3">
    <name type="scientific">Maribacter flavus</name>
    <dbReference type="NCBI Taxonomy" id="1658664"/>
    <lineage>
        <taxon>Bacteria</taxon>
        <taxon>Pseudomonadati</taxon>
        <taxon>Bacteroidota</taxon>
        <taxon>Flavobacteriia</taxon>
        <taxon>Flavobacteriales</taxon>
        <taxon>Flavobacteriaceae</taxon>
        <taxon>Maribacter</taxon>
    </lineage>
</organism>
<dbReference type="GO" id="GO:0009055">
    <property type="term" value="F:electron transfer activity"/>
    <property type="evidence" value="ECO:0007669"/>
    <property type="project" value="InterPro"/>
</dbReference>
<dbReference type="GO" id="GO:0020037">
    <property type="term" value="F:heme binding"/>
    <property type="evidence" value="ECO:0007669"/>
    <property type="project" value="InterPro"/>
</dbReference>
<dbReference type="Proteomes" id="UP001343698">
    <property type="component" value="Unassembled WGS sequence"/>
</dbReference>
<accession>A0A5B2TST2</accession>
<name>A0A5B2TST2_9FLAO</name>
<sequence length="120" mass="13625">MTTLVKHAIITFLTLLVGSNHKGALIGVNENPMVVAVPKDPKKAAFQILENKCNVCHNVRNKRRVFTPENMNTWANDIYTQVYIKKRMPKGKKIKLTSTEYQDLLTWISSPKTNQNGSKL</sequence>
<evidence type="ECO:0000313" key="1">
    <source>
        <dbReference type="EMBL" id="KAA2217203.1"/>
    </source>
</evidence>
<dbReference type="SUPFAM" id="SSF46626">
    <property type="entry name" value="Cytochrome c"/>
    <property type="match status" value="1"/>
</dbReference>
<keyword evidence="4" id="KW-1185">Reference proteome</keyword>
<reference evidence="1 3" key="1">
    <citation type="submission" date="2019-09" db="EMBL/GenBank/DDBJ databases">
        <authorList>
            <person name="Khan S.A."/>
            <person name="Jeon C.O."/>
            <person name="Chun B.H."/>
            <person name="Jeong S.E."/>
        </authorList>
    </citation>
    <scope>NUCLEOTIDE SEQUENCE [LARGE SCALE GENOMIC DNA]</scope>
    <source>
        <strain evidence="1 3">KCTC 42508</strain>
    </source>
</reference>
<protein>
    <recommendedName>
        <fullName evidence="5">Cytochrome c</fullName>
    </recommendedName>
</protein>
<reference evidence="2 4" key="2">
    <citation type="submission" date="2024-01" db="EMBL/GenBank/DDBJ databases">
        <title>Maribacter spp. originated from different algae showed divergent polysaccharides utilization ability.</title>
        <authorList>
            <person name="Wang H."/>
            <person name="Wu Y."/>
        </authorList>
    </citation>
    <scope>NUCLEOTIDE SEQUENCE [LARGE SCALE GENOMIC DNA]</scope>
    <source>
        <strain evidence="2 4">KPT27_14</strain>
    </source>
</reference>
<comment type="caution">
    <text evidence="1">The sequence shown here is derived from an EMBL/GenBank/DDBJ whole genome shotgun (WGS) entry which is preliminary data.</text>
</comment>
<gene>
    <name evidence="1" type="ORF">F0361_14675</name>
    <name evidence="2" type="ORF">V1H85_17370</name>
</gene>
<dbReference type="EMBL" id="VUOE01000002">
    <property type="protein sequence ID" value="KAA2217203.1"/>
    <property type="molecule type" value="Genomic_DNA"/>
</dbReference>
<dbReference type="RefSeq" id="WP_154919666.1">
    <property type="nucleotide sequence ID" value="NZ_JAZDDF010000015.1"/>
</dbReference>
<dbReference type="InterPro" id="IPR036909">
    <property type="entry name" value="Cyt_c-like_dom_sf"/>
</dbReference>
<evidence type="ECO:0000313" key="4">
    <source>
        <dbReference type="Proteomes" id="UP001343698"/>
    </source>
</evidence>
<proteinExistence type="predicted"/>
<evidence type="ECO:0008006" key="5">
    <source>
        <dbReference type="Google" id="ProtNLM"/>
    </source>
</evidence>
<evidence type="ECO:0000313" key="2">
    <source>
        <dbReference type="EMBL" id="MEE1974232.1"/>
    </source>
</evidence>
<dbReference type="AlphaFoldDB" id="A0A5B2TST2"/>